<organism evidence="4 5">
    <name type="scientific">Noviherbaspirillum denitrificans</name>
    <dbReference type="NCBI Taxonomy" id="1968433"/>
    <lineage>
        <taxon>Bacteria</taxon>
        <taxon>Pseudomonadati</taxon>
        <taxon>Pseudomonadota</taxon>
        <taxon>Betaproteobacteria</taxon>
        <taxon>Burkholderiales</taxon>
        <taxon>Oxalobacteraceae</taxon>
        <taxon>Noviherbaspirillum</taxon>
    </lineage>
</organism>
<feature type="domain" description="Doubled CXXCH motif" evidence="3">
    <location>
        <begin position="64"/>
        <end position="97"/>
    </location>
</feature>
<accession>A0A254T6X0</accession>
<sequence>MALRALMLLAAVLVCIAQPGATEPSTKAVKANVIDLFNRAEDMQDMLSAGKISPQQIPNPHWRADSCKACHRAAPTANDVALRSKDINQLCQSCHDAISATKYIHAVGMEPSNEKRNRMPEQFRQAVKRGGGVITCISCHDLHMQCKQERFEERRENRFFFRGGPYRKRTDLCFNCHNPKNYERLNPHDQITDEGELNQVVCLVCHTVAPNRRSAKSINDVMFTIKNDLTQVCVGCHKWRPHPSQPAEVSAPGKNHLVKPSPAVLRQMKATEKAQNLILPLEPDSGRIICATCHNPHERGVQRDPRADVGADGFNRLRLQPGEIMCMSCHNL</sequence>
<name>A0A254T6X0_9BURK</name>
<evidence type="ECO:0000313" key="5">
    <source>
        <dbReference type="Proteomes" id="UP000197535"/>
    </source>
</evidence>
<dbReference type="EMBL" id="LSTO01000007">
    <property type="protein sequence ID" value="OWW18391.1"/>
    <property type="molecule type" value="Genomic_DNA"/>
</dbReference>
<proteinExistence type="predicted"/>
<dbReference type="AlphaFoldDB" id="A0A254T6X0"/>
<dbReference type="SUPFAM" id="SSF48695">
    <property type="entry name" value="Multiheme cytochromes"/>
    <property type="match status" value="1"/>
</dbReference>
<dbReference type="InterPro" id="IPR010177">
    <property type="entry name" value="Paired_CXXCH_1"/>
</dbReference>
<dbReference type="PANTHER" id="PTHR35038">
    <property type="entry name" value="DISSIMILATORY SULFITE REDUCTASE SIRA"/>
    <property type="match status" value="1"/>
</dbReference>
<dbReference type="OrthoDB" id="9814800at2"/>
<feature type="signal peptide" evidence="2">
    <location>
        <begin position="1"/>
        <end position="17"/>
    </location>
</feature>
<keyword evidence="1 2" id="KW-0732">Signal</keyword>
<protein>
    <recommendedName>
        <fullName evidence="3">Doubled CXXCH motif domain-containing protein</fullName>
    </recommendedName>
</protein>
<dbReference type="InterPro" id="IPR036280">
    <property type="entry name" value="Multihaem_cyt_sf"/>
</dbReference>
<comment type="caution">
    <text evidence="4">The sequence shown here is derived from an EMBL/GenBank/DDBJ whole genome shotgun (WGS) entry which is preliminary data.</text>
</comment>
<dbReference type="Pfam" id="PF09699">
    <property type="entry name" value="Paired_CXXCH_1"/>
    <property type="match status" value="1"/>
</dbReference>
<gene>
    <name evidence="4" type="ORF">AYR66_01985</name>
</gene>
<dbReference type="Proteomes" id="UP000197535">
    <property type="component" value="Unassembled WGS sequence"/>
</dbReference>
<keyword evidence="5" id="KW-1185">Reference proteome</keyword>
<dbReference type="InterPro" id="IPR051829">
    <property type="entry name" value="Multiheme_Cytochr_ET"/>
</dbReference>
<dbReference type="NCBIfam" id="TIGR01905">
    <property type="entry name" value="paired_CXXCH_1"/>
    <property type="match status" value="1"/>
</dbReference>
<evidence type="ECO:0000259" key="3">
    <source>
        <dbReference type="Pfam" id="PF09699"/>
    </source>
</evidence>
<reference evidence="4 5" key="1">
    <citation type="submission" date="2016-02" db="EMBL/GenBank/DDBJ databases">
        <authorList>
            <person name="Wen L."/>
            <person name="He K."/>
            <person name="Yang H."/>
        </authorList>
    </citation>
    <scope>NUCLEOTIDE SEQUENCE [LARGE SCALE GENOMIC DNA]</scope>
    <source>
        <strain evidence="4 5">TSA40</strain>
    </source>
</reference>
<evidence type="ECO:0000313" key="4">
    <source>
        <dbReference type="EMBL" id="OWW18391.1"/>
    </source>
</evidence>
<evidence type="ECO:0000256" key="1">
    <source>
        <dbReference type="ARBA" id="ARBA00022729"/>
    </source>
</evidence>
<dbReference type="Gene3D" id="1.10.1130.10">
    <property type="entry name" value="Flavocytochrome C3, Chain A"/>
    <property type="match status" value="1"/>
</dbReference>
<evidence type="ECO:0000256" key="2">
    <source>
        <dbReference type="SAM" id="SignalP"/>
    </source>
</evidence>
<feature type="chain" id="PRO_5012310115" description="Doubled CXXCH motif domain-containing protein" evidence="2">
    <location>
        <begin position="18"/>
        <end position="332"/>
    </location>
</feature>